<sequence length="146" mass="15889">MKSQTNICLLSLSFAPILAIDLSLFSLDALSCGSISETDNMPLRSCSSKVGDGYCIDRIGQSYPYCSANTNMTRIECQKAASEQMEVVGYEYDSATQDCFVLLENESVAWNMCQIGFTAVLDDVGTGPIVASDDYFTNNVECYACT</sequence>
<dbReference type="InParanoid" id="A0A1Z5JXF4"/>
<feature type="signal peptide" evidence="1">
    <location>
        <begin position="1"/>
        <end position="19"/>
    </location>
</feature>
<organism evidence="2 3">
    <name type="scientific">Fistulifera solaris</name>
    <name type="common">Oleaginous diatom</name>
    <dbReference type="NCBI Taxonomy" id="1519565"/>
    <lineage>
        <taxon>Eukaryota</taxon>
        <taxon>Sar</taxon>
        <taxon>Stramenopiles</taxon>
        <taxon>Ochrophyta</taxon>
        <taxon>Bacillariophyta</taxon>
        <taxon>Bacillariophyceae</taxon>
        <taxon>Bacillariophycidae</taxon>
        <taxon>Naviculales</taxon>
        <taxon>Naviculaceae</taxon>
        <taxon>Fistulifera</taxon>
    </lineage>
</organism>
<dbReference type="AlphaFoldDB" id="A0A1Z5JXF4"/>
<evidence type="ECO:0000256" key="1">
    <source>
        <dbReference type="SAM" id="SignalP"/>
    </source>
</evidence>
<evidence type="ECO:0000313" key="2">
    <source>
        <dbReference type="EMBL" id="GAX18723.1"/>
    </source>
</evidence>
<keyword evidence="1" id="KW-0732">Signal</keyword>
<gene>
    <name evidence="2" type="ORF">FisN_26Hh013</name>
</gene>
<proteinExistence type="predicted"/>
<keyword evidence="3" id="KW-1185">Reference proteome</keyword>
<accession>A0A1Z5JXF4</accession>
<feature type="chain" id="PRO_5013210132" description="Secreted protein" evidence="1">
    <location>
        <begin position="20"/>
        <end position="146"/>
    </location>
</feature>
<evidence type="ECO:0000313" key="3">
    <source>
        <dbReference type="Proteomes" id="UP000198406"/>
    </source>
</evidence>
<dbReference type="Proteomes" id="UP000198406">
    <property type="component" value="Unassembled WGS sequence"/>
</dbReference>
<protein>
    <recommendedName>
        <fullName evidence="4">Secreted protein</fullName>
    </recommendedName>
</protein>
<name>A0A1Z5JXF4_FISSO</name>
<dbReference type="EMBL" id="BDSP01000132">
    <property type="protein sequence ID" value="GAX18723.1"/>
    <property type="molecule type" value="Genomic_DNA"/>
</dbReference>
<comment type="caution">
    <text evidence="2">The sequence shown here is derived from an EMBL/GenBank/DDBJ whole genome shotgun (WGS) entry which is preliminary data.</text>
</comment>
<reference evidence="2 3" key="1">
    <citation type="journal article" date="2015" name="Plant Cell">
        <title>Oil accumulation by the oleaginous diatom Fistulifera solaris as revealed by the genome and transcriptome.</title>
        <authorList>
            <person name="Tanaka T."/>
            <person name="Maeda Y."/>
            <person name="Veluchamy A."/>
            <person name="Tanaka M."/>
            <person name="Abida H."/>
            <person name="Marechal E."/>
            <person name="Bowler C."/>
            <person name="Muto M."/>
            <person name="Sunaga Y."/>
            <person name="Tanaka M."/>
            <person name="Yoshino T."/>
            <person name="Taniguchi T."/>
            <person name="Fukuda Y."/>
            <person name="Nemoto M."/>
            <person name="Matsumoto M."/>
            <person name="Wong P.S."/>
            <person name="Aburatani S."/>
            <person name="Fujibuchi W."/>
        </authorList>
    </citation>
    <scope>NUCLEOTIDE SEQUENCE [LARGE SCALE GENOMIC DNA]</scope>
    <source>
        <strain evidence="2 3">JPCC DA0580</strain>
    </source>
</reference>
<evidence type="ECO:0008006" key="4">
    <source>
        <dbReference type="Google" id="ProtNLM"/>
    </source>
</evidence>